<evidence type="ECO:0000259" key="13">
    <source>
        <dbReference type="Pfam" id="PF07774"/>
    </source>
</evidence>
<evidence type="ECO:0000256" key="2">
    <source>
        <dbReference type="ARBA" id="ARBA00007904"/>
    </source>
</evidence>
<evidence type="ECO:0000256" key="11">
    <source>
        <dbReference type="SAM" id="Phobius"/>
    </source>
</evidence>
<feature type="domain" description="ER membrane protein complex subunit 1 C-terminal" evidence="13">
    <location>
        <begin position="741"/>
        <end position="963"/>
    </location>
</feature>
<evidence type="ECO:0000256" key="7">
    <source>
        <dbReference type="ARBA" id="ARBA00022824"/>
    </source>
</evidence>
<evidence type="ECO:0000256" key="6">
    <source>
        <dbReference type="ARBA" id="ARBA00022729"/>
    </source>
</evidence>
<dbReference type="InterPro" id="IPR011678">
    <property type="entry name" value="EMC1_C"/>
</dbReference>
<comment type="subcellular location">
    <subcellularLocation>
        <location evidence="1">Endoplasmic reticulum membrane</location>
        <topology evidence="1">Single-pass type I membrane protein</topology>
    </subcellularLocation>
</comment>
<feature type="domain" description="EMC1 first beta-propeller" evidence="14">
    <location>
        <begin position="19"/>
        <end position="436"/>
    </location>
</feature>
<keyword evidence="7" id="KW-0256">Endoplasmic reticulum</keyword>
<dbReference type="InterPro" id="IPR058545">
    <property type="entry name" value="Beta-prop_EMC1_1st"/>
</dbReference>
<dbReference type="SUPFAM" id="SSF50998">
    <property type="entry name" value="Quinoprotein alcohol dehydrogenase-like"/>
    <property type="match status" value="2"/>
</dbReference>
<dbReference type="RefSeq" id="XP_008728149.1">
    <property type="nucleotide sequence ID" value="XM_008729927.1"/>
</dbReference>
<dbReference type="GO" id="GO:0034975">
    <property type="term" value="P:protein folding in endoplasmic reticulum"/>
    <property type="evidence" value="ECO:0007669"/>
    <property type="project" value="TreeGrafter"/>
</dbReference>
<evidence type="ECO:0000256" key="1">
    <source>
        <dbReference type="ARBA" id="ARBA00004115"/>
    </source>
</evidence>
<dbReference type="GO" id="GO:0072546">
    <property type="term" value="C:EMC complex"/>
    <property type="evidence" value="ECO:0007669"/>
    <property type="project" value="InterPro"/>
</dbReference>
<dbReference type="PANTHER" id="PTHR21573">
    <property type="entry name" value="ER MEMBRANE PROTEIN COMPLEX SUBUNIT 1"/>
    <property type="match status" value="1"/>
</dbReference>
<dbReference type="Pfam" id="PF07774">
    <property type="entry name" value="EMC1_C"/>
    <property type="match status" value="1"/>
</dbReference>
<gene>
    <name evidence="15" type="ORF">G647_05600</name>
</gene>
<accession>V9DA41</accession>
<dbReference type="Proteomes" id="UP000030678">
    <property type="component" value="Unassembled WGS sequence"/>
</dbReference>
<keyword evidence="10" id="KW-0325">Glycoprotein</keyword>
<dbReference type="EMBL" id="KB822705">
    <property type="protein sequence ID" value="ETI23794.1"/>
    <property type="molecule type" value="Genomic_DNA"/>
</dbReference>
<evidence type="ECO:0000313" key="15">
    <source>
        <dbReference type="EMBL" id="ETI23794.1"/>
    </source>
</evidence>
<organism evidence="15 16">
    <name type="scientific">Cladophialophora carrionii CBS 160.54</name>
    <dbReference type="NCBI Taxonomy" id="1279043"/>
    <lineage>
        <taxon>Eukaryota</taxon>
        <taxon>Fungi</taxon>
        <taxon>Dikarya</taxon>
        <taxon>Ascomycota</taxon>
        <taxon>Pezizomycotina</taxon>
        <taxon>Eurotiomycetes</taxon>
        <taxon>Chaetothyriomycetidae</taxon>
        <taxon>Chaetothyriales</taxon>
        <taxon>Herpotrichiellaceae</taxon>
        <taxon>Cladophialophora</taxon>
    </lineage>
</organism>
<comment type="similarity">
    <text evidence="2">Belongs to the EMC1 family.</text>
</comment>
<keyword evidence="9 11" id="KW-0472">Membrane</keyword>
<keyword evidence="5 11" id="KW-0812">Transmembrane</keyword>
<evidence type="ECO:0000256" key="3">
    <source>
        <dbReference type="ARBA" id="ARBA00011276"/>
    </source>
</evidence>
<keyword evidence="8 11" id="KW-1133">Transmembrane helix</keyword>
<dbReference type="InterPro" id="IPR015943">
    <property type="entry name" value="WD40/YVTN_repeat-like_dom_sf"/>
</dbReference>
<feature type="signal peptide" evidence="12">
    <location>
        <begin position="1"/>
        <end position="19"/>
    </location>
</feature>
<dbReference type="AlphaFoldDB" id="V9DA41"/>
<comment type="subunit">
    <text evidence="3">Component of the ER membrane protein complex (EMC).</text>
</comment>
<evidence type="ECO:0000256" key="9">
    <source>
        <dbReference type="ARBA" id="ARBA00023136"/>
    </source>
</evidence>
<name>V9DA41_9EURO</name>
<dbReference type="GeneID" id="19984093"/>
<proteinExistence type="inferred from homology"/>
<reference evidence="15 16" key="1">
    <citation type="submission" date="2013-03" db="EMBL/GenBank/DDBJ databases">
        <title>The Genome Sequence of Cladophialophora carrionii CBS 160.54.</title>
        <authorList>
            <consortium name="The Broad Institute Genomics Platform"/>
            <person name="Cuomo C."/>
            <person name="de Hoog S."/>
            <person name="Gorbushina A."/>
            <person name="Walker B."/>
            <person name="Young S.K."/>
            <person name="Zeng Q."/>
            <person name="Gargeya S."/>
            <person name="Fitzgerald M."/>
            <person name="Haas B."/>
            <person name="Abouelleil A."/>
            <person name="Allen A.W."/>
            <person name="Alvarado L."/>
            <person name="Arachchi H.M."/>
            <person name="Berlin A.M."/>
            <person name="Chapman S.B."/>
            <person name="Gainer-Dewar J."/>
            <person name="Goldberg J."/>
            <person name="Griggs A."/>
            <person name="Gujja S."/>
            <person name="Hansen M."/>
            <person name="Howarth C."/>
            <person name="Imamovic A."/>
            <person name="Ireland A."/>
            <person name="Larimer J."/>
            <person name="McCowan C."/>
            <person name="Murphy C."/>
            <person name="Pearson M."/>
            <person name="Poon T.W."/>
            <person name="Priest M."/>
            <person name="Roberts A."/>
            <person name="Saif S."/>
            <person name="Shea T."/>
            <person name="Sisk P."/>
            <person name="Sykes S."/>
            <person name="Wortman J."/>
            <person name="Nusbaum C."/>
            <person name="Birren B."/>
        </authorList>
    </citation>
    <scope>NUCLEOTIDE SEQUENCE [LARGE SCALE GENOMIC DNA]</scope>
    <source>
        <strain evidence="15 16">CBS 160.54</strain>
    </source>
</reference>
<dbReference type="PANTHER" id="PTHR21573:SF0">
    <property type="entry name" value="ER MEMBRANE PROTEIN COMPLEX SUBUNIT 1"/>
    <property type="match status" value="1"/>
</dbReference>
<dbReference type="Gene3D" id="2.130.10.10">
    <property type="entry name" value="YVTN repeat-like/Quinoprotein amine dehydrogenase"/>
    <property type="match status" value="2"/>
</dbReference>
<feature type="chain" id="PRO_5004772937" description="ER membrane protein complex subunit 1" evidence="12">
    <location>
        <begin position="20"/>
        <end position="965"/>
    </location>
</feature>
<evidence type="ECO:0000259" key="14">
    <source>
        <dbReference type="Pfam" id="PF25293"/>
    </source>
</evidence>
<feature type="transmembrane region" description="Helical" evidence="11">
    <location>
        <begin position="936"/>
        <end position="954"/>
    </location>
</feature>
<evidence type="ECO:0000313" key="16">
    <source>
        <dbReference type="Proteomes" id="UP000030678"/>
    </source>
</evidence>
<dbReference type="InterPro" id="IPR011047">
    <property type="entry name" value="Quinoprotein_ADH-like_sf"/>
</dbReference>
<protein>
    <recommendedName>
        <fullName evidence="4">ER membrane protein complex subunit 1</fullName>
    </recommendedName>
</protein>
<dbReference type="InterPro" id="IPR026895">
    <property type="entry name" value="EMC1"/>
</dbReference>
<evidence type="ECO:0000256" key="4">
    <source>
        <dbReference type="ARBA" id="ARBA00020824"/>
    </source>
</evidence>
<evidence type="ECO:0000256" key="10">
    <source>
        <dbReference type="ARBA" id="ARBA00023180"/>
    </source>
</evidence>
<dbReference type="VEuPathDB" id="FungiDB:G647_05600"/>
<sequence length="965" mass="103206">MRWYGVVSILTSLLLPVTAIFADDAFHIDFHHALLGSPQSSTTFFHKPNSNTNASLLYTVSDKAILGAVNPKDGSVLWRQPLAGWPVNNASTSYLVTAERDGQLVSGHDRTVACWDGLDGRLVWDYTVPEGTRIGGLQAVSGAEPVTGRITQDYVVLALPVDPTAHTTIVRIAGDGSGARWDHVDSSTPHGTPASVAVSAEHIYYITTSHGLLTSNKATITTLDRATGKEVSQTSTPIESEPLGTNGQYVAAACSTSPFLISTDKSFKSFKLSLLDSPKVSTLALDDKGDDIEDITVIHPCHAAAATHFLLHIKGKTRQWAEIYHINIKTADVTKAYSLPATAEESLFAAGNIEETVFFTRSTEMEVSLYSSASHGQLARWNKSNFKASPGSSKPHATVEVVSRGKSSYAVRVAEFSSSGDWSLIRNGELQWSRPEMLAYAKIAAWDENGAPDALAEELDLESSINPLTAYIHRVKRHLHDLASLPEYLRGLPDTILQSSPDADATARRSLVGSKLIVLGTSRKEVIAVDATPPGLLRWQADLSSQISGDNEMRSIGVESGRVSIYLSDGSLIVLNSTTGALIEQQLGSIPVAELIHIPGSPSPAVIKVGADGVPHPATDFAPNTAVEGNIVVTLSPEGKAIGWTIGQNVEKTWILQPQSGFKIVSAISRAAHDPVASIGRVLGDRSVLYKYLNPNIALLLATSDSGSLTIYLVDAVTGSVLHTATHNGVLSDNVIPAVLSENWLAYTFTSFDPSTSGISHQLVISELYESSAPNDRGLLSGLPTNYSAFAPDAAAARPHVISQAFTIAEPISHLAVSQTAQGITSRQLLATLPHSHAIVGIPRELVDPRRPIDRDANATEREEGLLRYNPVLDLNPHGYLTHAREVLGVESVLSSPSLLESTSVVFAYGHDVFGTTVTPSMAFDVLGKGFNKGQLVLTVLALGAGVMALRPLVRRKAIEGRWKA</sequence>
<evidence type="ECO:0000256" key="5">
    <source>
        <dbReference type="ARBA" id="ARBA00022692"/>
    </source>
</evidence>
<keyword evidence="6 12" id="KW-0732">Signal</keyword>
<evidence type="ECO:0000256" key="12">
    <source>
        <dbReference type="SAM" id="SignalP"/>
    </source>
</evidence>
<dbReference type="HOGENOM" id="CLU_005034_0_1_1"/>
<dbReference type="Pfam" id="PF25293">
    <property type="entry name" value="Beta-prop_EMC1_N"/>
    <property type="match status" value="1"/>
</dbReference>
<dbReference type="OrthoDB" id="28092at2759"/>
<evidence type="ECO:0000256" key="8">
    <source>
        <dbReference type="ARBA" id="ARBA00022989"/>
    </source>
</evidence>